<proteinExistence type="predicted"/>
<dbReference type="OrthoDB" id="6021257at2759"/>
<dbReference type="InterPro" id="IPR039460">
    <property type="entry name" value="SUPT7L/Spt7"/>
</dbReference>
<dbReference type="RefSeq" id="XP_030755711.1">
    <property type="nucleotide sequence ID" value="XM_030899851.1"/>
</dbReference>
<dbReference type="GO" id="GO:0003713">
    <property type="term" value="F:transcription coactivator activity"/>
    <property type="evidence" value="ECO:0007669"/>
    <property type="project" value="TreeGrafter"/>
</dbReference>
<gene>
    <name evidence="2" type="primary">LOC115882033</name>
</gene>
<dbReference type="Proteomes" id="UP000504635">
    <property type="component" value="Unplaced"/>
</dbReference>
<dbReference type="InParanoid" id="A0A6J2XXA4"/>
<dbReference type="AlphaFoldDB" id="A0A6J2XXA4"/>
<sequence length="275" mass="30952">MNDDNVQVTKGTSYWGEIPMNTSELPVWDVSEDIERSMDPNCLDPYHSDEEDPVQVDNLVLPAMDPMVLLAIQLHKWKNDMIEITALAELASRNNLIPSADAVPPKPEMPAIQSKLKTNILNYMEASTSLESLRDEVEIPQISHPIVRNILVKCVATLTAHIGFETTHQSVLDILVDVLEQFFIKFCDRFTTALNEEETLDSGGFPNTLERVLVDLGLGGAKGLHDFYQSRVIKYVNVLQKRCKELDDTYDKFLMGENEPATSESDDLEESVLVE</sequence>
<dbReference type="GeneID" id="115882033"/>
<reference evidence="2" key="1">
    <citation type="submission" date="2025-08" db="UniProtKB">
        <authorList>
            <consortium name="RefSeq"/>
        </authorList>
    </citation>
    <scope>IDENTIFICATION</scope>
    <source>
        <tissue evidence="2">Gonads</tissue>
    </source>
</reference>
<dbReference type="InterPro" id="IPR009072">
    <property type="entry name" value="Histone-fold"/>
</dbReference>
<organism evidence="1 2">
    <name type="scientific">Sitophilus oryzae</name>
    <name type="common">Rice weevil</name>
    <name type="synonym">Curculio oryzae</name>
    <dbReference type="NCBI Taxonomy" id="7048"/>
    <lineage>
        <taxon>Eukaryota</taxon>
        <taxon>Metazoa</taxon>
        <taxon>Ecdysozoa</taxon>
        <taxon>Arthropoda</taxon>
        <taxon>Hexapoda</taxon>
        <taxon>Insecta</taxon>
        <taxon>Pterygota</taxon>
        <taxon>Neoptera</taxon>
        <taxon>Endopterygota</taxon>
        <taxon>Coleoptera</taxon>
        <taxon>Polyphaga</taxon>
        <taxon>Cucujiformia</taxon>
        <taxon>Curculionidae</taxon>
        <taxon>Dryophthorinae</taxon>
        <taxon>Sitophilus</taxon>
    </lineage>
</organism>
<dbReference type="GO" id="GO:0046982">
    <property type="term" value="F:protein heterodimerization activity"/>
    <property type="evidence" value="ECO:0007669"/>
    <property type="project" value="InterPro"/>
</dbReference>
<dbReference type="PANTHER" id="PTHR28598">
    <property type="entry name" value="STAGA COMPLEX 65 SUBUNIT GAMMA"/>
    <property type="match status" value="1"/>
</dbReference>
<evidence type="ECO:0000313" key="2">
    <source>
        <dbReference type="RefSeq" id="XP_030755711.1"/>
    </source>
</evidence>
<accession>A0A6J2XXA4</accession>
<name>A0A6J2XXA4_SITOR</name>
<keyword evidence="1" id="KW-1185">Reference proteome</keyword>
<dbReference type="KEGG" id="soy:115882033"/>
<protein>
    <submittedName>
        <fullName evidence="2">Uncharacterized protein LOC115882033</fullName>
    </submittedName>
</protein>
<dbReference type="CDD" id="cd06847">
    <property type="entry name" value="HFD_SUPT7L"/>
    <property type="match status" value="1"/>
</dbReference>
<evidence type="ECO:0000313" key="1">
    <source>
        <dbReference type="Proteomes" id="UP000504635"/>
    </source>
</evidence>
<dbReference type="GO" id="GO:0000124">
    <property type="term" value="C:SAGA complex"/>
    <property type="evidence" value="ECO:0007669"/>
    <property type="project" value="InterPro"/>
</dbReference>
<dbReference type="Gene3D" id="1.10.20.10">
    <property type="entry name" value="Histone, subunit A"/>
    <property type="match status" value="1"/>
</dbReference>
<dbReference type="PANTHER" id="PTHR28598:SF1">
    <property type="entry name" value="STAGA COMPLEX 65 SUBUNIT GAMMA"/>
    <property type="match status" value="1"/>
</dbReference>